<dbReference type="GO" id="GO:0005739">
    <property type="term" value="C:mitochondrion"/>
    <property type="evidence" value="ECO:0007669"/>
    <property type="project" value="TreeGrafter"/>
</dbReference>
<reference evidence="6 7" key="1">
    <citation type="submission" date="2019-01" db="EMBL/GenBank/DDBJ databases">
        <authorList>
            <person name="Ferrante I. M."/>
        </authorList>
    </citation>
    <scope>NUCLEOTIDE SEQUENCE [LARGE SCALE GENOMIC DNA]</scope>
    <source>
        <strain evidence="6 7">B856</strain>
    </source>
</reference>
<proteinExistence type="inferred from homology"/>
<gene>
    <name evidence="6" type="ORF">PSNMU_V1.4_AUG-EV-PASAV3_0089530</name>
</gene>
<name>A0A448ZIX9_9STRA</name>
<dbReference type="Gene3D" id="3.40.50.1240">
    <property type="entry name" value="Phosphoglycerate mutase-like"/>
    <property type="match status" value="1"/>
</dbReference>
<dbReference type="InterPro" id="IPR051021">
    <property type="entry name" value="Mito_Ser/Thr_phosphatase"/>
</dbReference>
<dbReference type="PANTHER" id="PTHR20935">
    <property type="entry name" value="PHOSPHOGLYCERATE MUTASE-RELATED"/>
    <property type="match status" value="1"/>
</dbReference>
<dbReference type="Pfam" id="PF00300">
    <property type="entry name" value="His_Phos_1"/>
    <property type="match status" value="1"/>
</dbReference>
<keyword evidence="7" id="KW-1185">Reference proteome</keyword>
<keyword evidence="2" id="KW-0378">Hydrolase</keyword>
<dbReference type="AlphaFoldDB" id="A0A448ZIX9"/>
<accession>A0A448ZIX9</accession>
<evidence type="ECO:0000256" key="2">
    <source>
        <dbReference type="ARBA" id="ARBA00022801"/>
    </source>
</evidence>
<evidence type="ECO:0000256" key="5">
    <source>
        <dbReference type="SAM" id="MobiDB-lite"/>
    </source>
</evidence>
<evidence type="ECO:0000313" key="6">
    <source>
        <dbReference type="EMBL" id="VEU42003.1"/>
    </source>
</evidence>
<evidence type="ECO:0000256" key="1">
    <source>
        <dbReference type="ARBA" id="ARBA00006717"/>
    </source>
</evidence>
<protein>
    <recommendedName>
        <fullName evidence="3">Serine/threonine-protein phosphatase PGAM5, mitochondrial</fullName>
    </recommendedName>
    <alternativeName>
        <fullName evidence="4">Serine/threonine-protein phosphatase Pgam5, mitochondrial</fullName>
    </alternativeName>
</protein>
<dbReference type="GO" id="GO:0004722">
    <property type="term" value="F:protein serine/threonine phosphatase activity"/>
    <property type="evidence" value="ECO:0007669"/>
    <property type="project" value="TreeGrafter"/>
</dbReference>
<dbReference type="SUPFAM" id="SSF53254">
    <property type="entry name" value="Phosphoglycerate mutase-like"/>
    <property type="match status" value="1"/>
</dbReference>
<evidence type="ECO:0000256" key="3">
    <source>
        <dbReference type="ARBA" id="ARBA00039765"/>
    </source>
</evidence>
<dbReference type="CDD" id="cd07067">
    <property type="entry name" value="HP_PGM_like"/>
    <property type="match status" value="1"/>
</dbReference>
<comment type="similarity">
    <text evidence="1">Belongs to the phosphoglycerate mutase family. BPG-dependent PGAM subfamily.</text>
</comment>
<dbReference type="Proteomes" id="UP000291116">
    <property type="component" value="Unassembled WGS sequence"/>
</dbReference>
<dbReference type="EMBL" id="CAACVS010000405">
    <property type="protein sequence ID" value="VEU42003.1"/>
    <property type="molecule type" value="Genomic_DNA"/>
</dbReference>
<organism evidence="6 7">
    <name type="scientific">Pseudo-nitzschia multistriata</name>
    <dbReference type="NCBI Taxonomy" id="183589"/>
    <lineage>
        <taxon>Eukaryota</taxon>
        <taxon>Sar</taxon>
        <taxon>Stramenopiles</taxon>
        <taxon>Ochrophyta</taxon>
        <taxon>Bacillariophyta</taxon>
        <taxon>Bacillariophyceae</taxon>
        <taxon>Bacillariophycidae</taxon>
        <taxon>Bacillariales</taxon>
        <taxon>Bacillariaceae</taxon>
        <taxon>Pseudo-nitzschia</taxon>
    </lineage>
</organism>
<evidence type="ECO:0000256" key="4">
    <source>
        <dbReference type="ARBA" id="ARBA00040722"/>
    </source>
</evidence>
<dbReference type="GO" id="GO:0090141">
    <property type="term" value="P:positive regulation of mitochondrial fission"/>
    <property type="evidence" value="ECO:0007669"/>
    <property type="project" value="TreeGrafter"/>
</dbReference>
<dbReference type="InterPro" id="IPR029033">
    <property type="entry name" value="His_PPase_superfam"/>
</dbReference>
<dbReference type="InterPro" id="IPR013078">
    <property type="entry name" value="His_Pase_superF_clade-1"/>
</dbReference>
<feature type="region of interest" description="Disordered" evidence="5">
    <location>
        <begin position="115"/>
        <end position="137"/>
    </location>
</feature>
<dbReference type="OrthoDB" id="2118094at2759"/>
<feature type="compositionally biased region" description="Polar residues" evidence="5">
    <location>
        <begin position="118"/>
        <end position="131"/>
    </location>
</feature>
<dbReference type="PANTHER" id="PTHR20935:SF0">
    <property type="entry name" value="SERINE_THREONINE-PROTEIN PHOSPHATASE PGAM5, MITOCHONDRIAL"/>
    <property type="match status" value="1"/>
</dbReference>
<feature type="region of interest" description="Disordered" evidence="5">
    <location>
        <begin position="45"/>
        <end position="68"/>
    </location>
</feature>
<sequence>MFSRLSLARRFSSHSGAPWHLSDPSRLLVAAAAAASLASNGFSREDVTTTARCSESPGEASSGATDSEGLNSLFHGQCLKRQMRTPAVPYPLWDYNWDGRMTSDTTLEAFRNGEAKANASSRAEQNNGNDGTRNKRSRHLILVRHGQYDERSDEDKHRKLTPLGRRQAIQTGKRLVEMARGSASFEDHRFNGKCAVKAIHVSDMTRAKETAALIAEQFHGETALLREPDPMLNEALPAPMVPIRPDIKGAEEEIDENHDRIEAAFRKYFYRDDGEGERERDDPSPEEAGESDAFEVIVCHGNVIRYFFCRALQLPPEAWLRLCTFNCSITYLVVRPNGMVSARMMGDIGHLDYDESTFSGYHGFKW</sequence>
<evidence type="ECO:0000313" key="7">
    <source>
        <dbReference type="Proteomes" id="UP000291116"/>
    </source>
</evidence>
<dbReference type="SMART" id="SM00855">
    <property type="entry name" value="PGAM"/>
    <property type="match status" value="1"/>
</dbReference>